<dbReference type="AlphaFoldDB" id="A0A7J8RD99"/>
<dbReference type="Proteomes" id="UP000593561">
    <property type="component" value="Unassembled WGS sequence"/>
</dbReference>
<name>A0A7J8RD99_GOSDV</name>
<reference evidence="1 2" key="1">
    <citation type="journal article" date="2019" name="Genome Biol. Evol.">
        <title>Insights into the evolution of the New World diploid cottons (Gossypium, subgenus Houzingenia) based on genome sequencing.</title>
        <authorList>
            <person name="Grover C.E."/>
            <person name="Arick M.A. 2nd"/>
            <person name="Thrash A."/>
            <person name="Conover J.L."/>
            <person name="Sanders W.S."/>
            <person name="Peterson D.G."/>
            <person name="Frelichowski J.E."/>
            <person name="Scheffler J.A."/>
            <person name="Scheffler B.E."/>
            <person name="Wendel J.F."/>
        </authorList>
    </citation>
    <scope>NUCLEOTIDE SEQUENCE [LARGE SCALE GENOMIC DNA]</scope>
    <source>
        <strain evidence="1">27</strain>
        <tissue evidence="1">Leaf</tissue>
    </source>
</reference>
<dbReference type="PANTHER" id="PTHR35282">
    <property type="entry name" value="F5D14.24 PROTEIN"/>
    <property type="match status" value="1"/>
</dbReference>
<dbReference type="PANTHER" id="PTHR35282:SF11">
    <property type="entry name" value="EG5651"/>
    <property type="match status" value="1"/>
</dbReference>
<organism evidence="1 2">
    <name type="scientific">Gossypium davidsonii</name>
    <name type="common">Davidson's cotton</name>
    <name type="synonym">Gossypium klotzschianum subsp. davidsonii</name>
    <dbReference type="NCBI Taxonomy" id="34287"/>
    <lineage>
        <taxon>Eukaryota</taxon>
        <taxon>Viridiplantae</taxon>
        <taxon>Streptophyta</taxon>
        <taxon>Embryophyta</taxon>
        <taxon>Tracheophyta</taxon>
        <taxon>Spermatophyta</taxon>
        <taxon>Magnoliopsida</taxon>
        <taxon>eudicotyledons</taxon>
        <taxon>Gunneridae</taxon>
        <taxon>Pentapetalae</taxon>
        <taxon>rosids</taxon>
        <taxon>malvids</taxon>
        <taxon>Malvales</taxon>
        <taxon>Malvaceae</taxon>
        <taxon>Malvoideae</taxon>
        <taxon>Gossypium</taxon>
    </lineage>
</organism>
<dbReference type="EMBL" id="JABFAC010000004">
    <property type="protein sequence ID" value="MBA0611362.1"/>
    <property type="molecule type" value="Genomic_DNA"/>
</dbReference>
<proteinExistence type="predicted"/>
<keyword evidence="2" id="KW-1185">Reference proteome</keyword>
<dbReference type="InterPro" id="IPR049198">
    <property type="entry name" value="DUF6865"/>
</dbReference>
<accession>A0A7J8RD99</accession>
<protein>
    <submittedName>
        <fullName evidence="1">Uncharacterized protein</fullName>
    </submittedName>
</protein>
<evidence type="ECO:0000313" key="2">
    <source>
        <dbReference type="Proteomes" id="UP000593561"/>
    </source>
</evidence>
<gene>
    <name evidence="1" type="ORF">Godav_012057</name>
</gene>
<comment type="caution">
    <text evidence="1">The sequence shown here is derived from an EMBL/GenBank/DDBJ whole genome shotgun (WGS) entry which is preliminary data.</text>
</comment>
<dbReference type="Pfam" id="PF21737">
    <property type="entry name" value="DUF6865"/>
    <property type="match status" value="1"/>
</dbReference>
<sequence length="121" mass="13298">MGKTPTGKELARELLIAISSSVPDTDLNAEHASKNIDATNGAAVTKTDGAEKYRSELISISYAQSPDDQVPPVVLRNHVDYVVIKVEDMFCLLDKIYVLFKPLDSFIMLSINRSCKIQNVG</sequence>
<evidence type="ECO:0000313" key="1">
    <source>
        <dbReference type="EMBL" id="MBA0611362.1"/>
    </source>
</evidence>